<reference evidence="2 3" key="1">
    <citation type="submission" date="2015-02" db="EMBL/GenBank/DDBJ databases">
        <title>Improved understanding of the partial-nitritation anammox process through 23 genomes representing the majority of the microbial community.</title>
        <authorList>
            <person name="Speth D.R."/>
            <person name="In T Zandt M."/>
            <person name="Guerrero Cruz S."/>
            <person name="Jetten M.S."/>
            <person name="Dutilh B.E."/>
        </authorList>
    </citation>
    <scope>NUCLEOTIDE SEQUENCE [LARGE SCALE GENOMIC DNA]</scope>
    <source>
        <strain evidence="2">OLB20</strain>
    </source>
</reference>
<feature type="transmembrane region" description="Helical" evidence="1">
    <location>
        <begin position="206"/>
        <end position="228"/>
    </location>
</feature>
<proteinExistence type="predicted"/>
<feature type="transmembrane region" description="Helical" evidence="1">
    <location>
        <begin position="178"/>
        <end position="194"/>
    </location>
</feature>
<keyword evidence="1" id="KW-0812">Transmembrane</keyword>
<feature type="transmembrane region" description="Helical" evidence="1">
    <location>
        <begin position="106"/>
        <end position="126"/>
    </location>
</feature>
<keyword evidence="1" id="KW-0472">Membrane</keyword>
<feature type="transmembrane region" description="Helical" evidence="1">
    <location>
        <begin position="303"/>
        <end position="322"/>
    </location>
</feature>
<feature type="transmembrane region" description="Helical" evidence="1">
    <location>
        <begin position="385"/>
        <end position="405"/>
    </location>
</feature>
<feature type="transmembrane region" description="Helical" evidence="1">
    <location>
        <begin position="132"/>
        <end position="149"/>
    </location>
</feature>
<feature type="transmembrane region" description="Helical" evidence="1">
    <location>
        <begin position="278"/>
        <end position="296"/>
    </location>
</feature>
<feature type="transmembrane region" description="Helical" evidence="1">
    <location>
        <begin position="80"/>
        <end position="99"/>
    </location>
</feature>
<protein>
    <submittedName>
        <fullName evidence="2">Uncharacterized protein</fullName>
    </submittedName>
</protein>
<keyword evidence="1" id="KW-1133">Transmembrane helix</keyword>
<dbReference type="EMBL" id="JYNZ01000003">
    <property type="protein sequence ID" value="KXK26798.1"/>
    <property type="molecule type" value="Genomic_DNA"/>
</dbReference>
<evidence type="ECO:0000256" key="1">
    <source>
        <dbReference type="SAM" id="Phobius"/>
    </source>
</evidence>
<feature type="transmembrane region" description="Helical" evidence="1">
    <location>
        <begin position="349"/>
        <end position="373"/>
    </location>
</feature>
<comment type="caution">
    <text evidence="2">The sequence shown here is derived from an EMBL/GenBank/DDBJ whole genome shotgun (WGS) entry which is preliminary data.</text>
</comment>
<dbReference type="STRING" id="1617426.TR69_WS6001000819"/>
<organism evidence="2 3">
    <name type="scientific">candidate division WS6 bacterium OLB20</name>
    <dbReference type="NCBI Taxonomy" id="1617426"/>
    <lineage>
        <taxon>Bacteria</taxon>
        <taxon>Candidatus Dojkabacteria</taxon>
    </lineage>
</organism>
<evidence type="ECO:0000313" key="3">
    <source>
        <dbReference type="Proteomes" id="UP000070457"/>
    </source>
</evidence>
<feature type="transmembrane region" description="Helical" evidence="1">
    <location>
        <begin position="156"/>
        <end position="172"/>
    </location>
</feature>
<gene>
    <name evidence="2" type="ORF">TR69_WS6001000819</name>
</gene>
<dbReference type="Proteomes" id="UP000070457">
    <property type="component" value="Unassembled WGS sequence"/>
</dbReference>
<name>A0A136LYR3_9BACT</name>
<sequence>MASFVLIFALQWISPLPQYGGDWHYVYPAELESSVRLPQTWTTGENFGQSNAARVTLDILRAGQGILYTGTGADFAVSEVVIWFIPFVVGGFAGMYLFARKLFKSGTAALVAGLFYVLNTYTLVLFSEAGHINTLTAYAFVPFVMILFLDILRRTQITPVFGYVLVFTLVFIFDIRIAFVSLIIQLVFLIYWFTHNHTRREIRRIVPRFVLAGALLLLTNLFWIYALFGIRGEVLFDKGQNDPAWVERLSFQEVSHGLTGQHPFWGYDGVSYFTSNDVSPVFFVFFALILAGMILARNKRLRSSMIVLFAVWLTGVFLIKGANEPFTGVYEWLFTNVPGFVMFREPQKFYILVMFAMSLLTGISVEIILRRLVQANPARAAQLKLLFALLFVIVFVIALLPAYSLSLDGVARDRELPEYAQFTADLVSRDSTFYRTLWVPQLTAAAYWDAMHPRVDASIALTDYFGVDEKDAERVFAYMRSREFDRFADSSAVKYIVFPQDEDSLRWFTFDFESLIRLFTSREGYTLVSSPDDSFAVFRNDSFDSLATADTRSVLTSYDPRIETAPQGTVIRFDANNYDVDPKLYESSLIHYSISNYDAVSDVQTGSVVSDLTLLENDMFRLHDTDANRYFRAGFVRSGERFQLQLTSLDESVVFGDTTVPTGSTKLLTQERFFLQRQNSYVVLIGSSYILFSGDEVYDGIAKGLAYLPSPLDAEITVYESNPELYLREEFEPGSTPDIGDCNNFDNRTLEQAGISYTISDDAAQRDGSLLLHADSHSACYTKAMFPNPDDAVAVLTLAYKNLAGSAPEICVYNNTAQTCDLRRTLADAKTDDWTYAAIPFELADEVKTYNLYLYSDALEQRSTNKYDDVSIRAYSPLVRSGLAVESQSETSDRELFLRALNPGIVYNSTVITPHRFQNGSFEQPSNYQLGVKNCNNTDQTDLTFNRIMAQQVEDATDRRFSLALSGERHAACYNLQLGELSQEYGYVISFDYKTGGESDARICLLRSSDGTCSVDTVLEHAGEWSRHTEYFSPQNRSDYELFFYAYKENASDREYYEAHFDNLKIFRIPRNYAGRFAITSAAAADAKAPEVSVTSVSPTRITLLATKAEQPYLLRLSMQYSPNWKLNGAEVISQTTGTGTDTIWYLSPHDSTEIELVYAPQRSFEPVIVVSAVSAFATLMLWPAFRLYYAIKRNGTGN</sequence>
<feature type="transmembrane region" description="Helical" evidence="1">
    <location>
        <begin position="1168"/>
        <end position="1190"/>
    </location>
</feature>
<evidence type="ECO:0000313" key="2">
    <source>
        <dbReference type="EMBL" id="KXK26798.1"/>
    </source>
</evidence>
<dbReference type="AlphaFoldDB" id="A0A136LYR3"/>
<accession>A0A136LYR3</accession>